<gene>
    <name evidence="5" type="ORF">NDU88_003531</name>
</gene>
<accession>A0AAV7TQW1</accession>
<evidence type="ECO:0000256" key="2">
    <source>
        <dbReference type="ARBA" id="ARBA00022723"/>
    </source>
</evidence>
<reference evidence="5" key="1">
    <citation type="journal article" date="2022" name="bioRxiv">
        <title>Sequencing and chromosome-scale assembly of the giantPleurodeles waltlgenome.</title>
        <authorList>
            <person name="Brown T."/>
            <person name="Elewa A."/>
            <person name="Iarovenko S."/>
            <person name="Subramanian E."/>
            <person name="Araus A.J."/>
            <person name="Petzold A."/>
            <person name="Susuki M."/>
            <person name="Suzuki K.-i.T."/>
            <person name="Hayashi T."/>
            <person name="Toyoda A."/>
            <person name="Oliveira C."/>
            <person name="Osipova E."/>
            <person name="Leigh N.D."/>
            <person name="Simon A."/>
            <person name="Yun M.H."/>
        </authorList>
    </citation>
    <scope>NUCLEOTIDE SEQUENCE</scope>
    <source>
        <strain evidence="5">20211129_DDA</strain>
        <tissue evidence="5">Liver</tissue>
    </source>
</reference>
<evidence type="ECO:0000256" key="1">
    <source>
        <dbReference type="ARBA" id="ARBA00001968"/>
    </source>
</evidence>
<dbReference type="InterPro" id="IPR027806">
    <property type="entry name" value="HARBI1_dom"/>
</dbReference>
<dbReference type="GO" id="GO:0046872">
    <property type="term" value="F:metal ion binding"/>
    <property type="evidence" value="ECO:0007669"/>
    <property type="project" value="UniProtKB-KW"/>
</dbReference>
<evidence type="ECO:0000256" key="3">
    <source>
        <dbReference type="SAM" id="MobiDB-lite"/>
    </source>
</evidence>
<dbReference type="AlphaFoldDB" id="A0AAV7TQW1"/>
<evidence type="ECO:0000313" key="5">
    <source>
        <dbReference type="EMBL" id="KAJ1178284.1"/>
    </source>
</evidence>
<dbReference type="Proteomes" id="UP001066276">
    <property type="component" value="Chromosome 3_2"/>
</dbReference>
<organism evidence="5 6">
    <name type="scientific">Pleurodeles waltl</name>
    <name type="common">Iberian ribbed newt</name>
    <dbReference type="NCBI Taxonomy" id="8319"/>
    <lineage>
        <taxon>Eukaryota</taxon>
        <taxon>Metazoa</taxon>
        <taxon>Chordata</taxon>
        <taxon>Craniata</taxon>
        <taxon>Vertebrata</taxon>
        <taxon>Euteleostomi</taxon>
        <taxon>Amphibia</taxon>
        <taxon>Batrachia</taxon>
        <taxon>Caudata</taxon>
        <taxon>Salamandroidea</taxon>
        <taxon>Salamandridae</taxon>
        <taxon>Pleurodelinae</taxon>
        <taxon>Pleurodeles</taxon>
    </lineage>
</organism>
<protein>
    <recommendedName>
        <fullName evidence="4">DDE Tnp4 domain-containing protein</fullName>
    </recommendedName>
</protein>
<dbReference type="Pfam" id="PF13359">
    <property type="entry name" value="DDE_Tnp_4"/>
    <property type="match status" value="1"/>
</dbReference>
<keyword evidence="2" id="KW-0479">Metal-binding</keyword>
<proteinExistence type="predicted"/>
<comment type="caution">
    <text evidence="5">The sequence shown here is derived from an EMBL/GenBank/DDBJ whole genome shotgun (WGS) entry which is preliminary data.</text>
</comment>
<evidence type="ECO:0000259" key="4">
    <source>
        <dbReference type="Pfam" id="PF13359"/>
    </source>
</evidence>
<feature type="region of interest" description="Disordered" evidence="3">
    <location>
        <begin position="236"/>
        <end position="272"/>
    </location>
</feature>
<feature type="compositionally biased region" description="Acidic residues" evidence="3">
    <location>
        <begin position="250"/>
        <end position="261"/>
    </location>
</feature>
<keyword evidence="6" id="KW-1185">Reference proteome</keyword>
<evidence type="ECO:0000313" key="6">
    <source>
        <dbReference type="Proteomes" id="UP001066276"/>
    </source>
</evidence>
<comment type="cofactor">
    <cofactor evidence="1">
        <name>a divalent metal cation</name>
        <dbReference type="ChEBI" id="CHEBI:60240"/>
    </cofactor>
</comment>
<feature type="domain" description="DDE Tnp4" evidence="4">
    <location>
        <begin position="130"/>
        <end position="190"/>
    </location>
</feature>
<sequence length="272" mass="30429">MQPLRMNRKWRHPSEYRPLVDLATMQDKHIILTCRRDRATITELCAQSEPDLISAIPHPTGIPPSCASAISSPFPGDWFFPSDSGLGSRNVTANVLNSADQSVVTQVEDLATVKSDIYAMGHIPNIIGAIDWTHIAFVPPQQNEQLFRNRKSYHLMNVQMVCMVDHYISHVNAKYSGSVHDAFILRKSSIPNVMAQLQRLIGGSLCYSPKKVCQIIVACCMMHNLAMRRHVPSLQEEEAGDGRVAAVDPVDSEDEEAEDEDSRSAVIRQYFQ</sequence>
<name>A0AAV7TQW1_PLEWA</name>
<dbReference type="EMBL" id="JANPWB010000006">
    <property type="protein sequence ID" value="KAJ1178284.1"/>
    <property type="molecule type" value="Genomic_DNA"/>
</dbReference>